<evidence type="ECO:0000259" key="3">
    <source>
        <dbReference type="SMART" id="SM00822"/>
    </source>
</evidence>
<sequence length="373" mass="40660">MSEGNILASKKVVVSGGTGFVGAATVRSLAEKHPGCAITILDQSPPRAQHALPEKVDFVRVDVNSMSEVSKALQMIKPDVVIHTAGVVPHLADRFGRRLEREVWKTNVQGTKNMLDAAVESGVEAFIYTSTCCVTTDDMRFPYPNINEAWPTSPASLIYGESKAAAEALVLQASSSKMVTCALRPSVLFGPGDYQLIPSIHACIAKYETWFIIGDGFNLWDVTHVSNVADAHVLAAENLMTSRTAAGEAFFIQNNEPITFRDFCLAIWAHFGHVPSFEVHIPEALAYVAGLVCEWATWATRSSTTLSRGSVRDACAMRYACGDKAKFILGYEPRIGIEEGIRLSCEVSKDPTLHPGTHSFPSFHSSYCLFDVK</sequence>
<dbReference type="AlphaFoldDB" id="A0AAD6FZM7"/>
<gene>
    <name evidence="4" type="ORF">N7458_010167</name>
</gene>
<evidence type="ECO:0000313" key="4">
    <source>
        <dbReference type="EMBL" id="KAJ5439169.1"/>
    </source>
</evidence>
<dbReference type="InterPro" id="IPR002225">
    <property type="entry name" value="3Beta_OHSteriod_DH/Estase"/>
</dbReference>
<dbReference type="SUPFAM" id="SSF51735">
    <property type="entry name" value="NAD(P)-binding Rossmann-fold domains"/>
    <property type="match status" value="1"/>
</dbReference>
<dbReference type="Gene3D" id="3.40.50.720">
    <property type="entry name" value="NAD(P)-binding Rossmann-like Domain"/>
    <property type="match status" value="1"/>
</dbReference>
<comment type="caution">
    <text evidence="4">The sequence shown here is derived from an EMBL/GenBank/DDBJ whole genome shotgun (WGS) entry which is preliminary data.</text>
</comment>
<dbReference type="PANTHER" id="PTHR43245">
    <property type="entry name" value="BIFUNCTIONAL POLYMYXIN RESISTANCE PROTEIN ARNA"/>
    <property type="match status" value="1"/>
</dbReference>
<dbReference type="Pfam" id="PF01073">
    <property type="entry name" value="3Beta_HSD"/>
    <property type="match status" value="1"/>
</dbReference>
<dbReference type="EMBL" id="JAPVEA010000008">
    <property type="protein sequence ID" value="KAJ5439169.1"/>
    <property type="molecule type" value="Genomic_DNA"/>
</dbReference>
<evidence type="ECO:0000313" key="5">
    <source>
        <dbReference type="Proteomes" id="UP001213681"/>
    </source>
</evidence>
<keyword evidence="2" id="KW-0560">Oxidoreductase</keyword>
<evidence type="ECO:0000256" key="1">
    <source>
        <dbReference type="ARBA" id="ARBA00009219"/>
    </source>
</evidence>
<dbReference type="InterPro" id="IPR057326">
    <property type="entry name" value="KR_dom"/>
</dbReference>
<organism evidence="4 5">
    <name type="scientific">Penicillium daleae</name>
    <dbReference type="NCBI Taxonomy" id="63821"/>
    <lineage>
        <taxon>Eukaryota</taxon>
        <taxon>Fungi</taxon>
        <taxon>Dikarya</taxon>
        <taxon>Ascomycota</taxon>
        <taxon>Pezizomycotina</taxon>
        <taxon>Eurotiomycetes</taxon>
        <taxon>Eurotiomycetidae</taxon>
        <taxon>Eurotiales</taxon>
        <taxon>Aspergillaceae</taxon>
        <taxon>Penicillium</taxon>
    </lineage>
</organism>
<feature type="domain" description="Ketoreductase" evidence="3">
    <location>
        <begin position="10"/>
        <end position="191"/>
    </location>
</feature>
<proteinExistence type="inferred from homology"/>
<reference evidence="4" key="2">
    <citation type="journal article" date="2023" name="IMA Fungus">
        <title>Comparative genomic study of the Penicillium genus elucidates a diverse pangenome and 15 lateral gene transfer events.</title>
        <authorList>
            <person name="Petersen C."/>
            <person name="Sorensen T."/>
            <person name="Nielsen M.R."/>
            <person name="Sondergaard T.E."/>
            <person name="Sorensen J.L."/>
            <person name="Fitzpatrick D.A."/>
            <person name="Frisvad J.C."/>
            <person name="Nielsen K.L."/>
        </authorList>
    </citation>
    <scope>NUCLEOTIDE SEQUENCE</scope>
    <source>
        <strain evidence="4">IBT 16125</strain>
    </source>
</reference>
<evidence type="ECO:0000256" key="2">
    <source>
        <dbReference type="ARBA" id="ARBA00023002"/>
    </source>
</evidence>
<dbReference type="PANTHER" id="PTHR43245:SF51">
    <property type="entry name" value="SHORT CHAIN DEHYDROGENASE_REDUCTASE FAMILY 42E, MEMBER 2"/>
    <property type="match status" value="1"/>
</dbReference>
<accession>A0AAD6FZM7</accession>
<dbReference type="InterPro" id="IPR050177">
    <property type="entry name" value="Lipid_A_modif_metabolic_enz"/>
</dbReference>
<keyword evidence="5" id="KW-1185">Reference proteome</keyword>
<dbReference type="Proteomes" id="UP001213681">
    <property type="component" value="Unassembled WGS sequence"/>
</dbReference>
<dbReference type="InterPro" id="IPR036291">
    <property type="entry name" value="NAD(P)-bd_dom_sf"/>
</dbReference>
<dbReference type="GeneID" id="81603792"/>
<protein>
    <recommendedName>
        <fullName evidence="3">Ketoreductase domain-containing protein</fullName>
    </recommendedName>
</protein>
<comment type="similarity">
    <text evidence="1">Belongs to the 3-beta-HSD family.</text>
</comment>
<reference evidence="4" key="1">
    <citation type="submission" date="2022-12" db="EMBL/GenBank/DDBJ databases">
        <authorList>
            <person name="Petersen C."/>
        </authorList>
    </citation>
    <scope>NUCLEOTIDE SEQUENCE</scope>
    <source>
        <strain evidence="4">IBT 16125</strain>
    </source>
</reference>
<dbReference type="GO" id="GO:0016616">
    <property type="term" value="F:oxidoreductase activity, acting on the CH-OH group of donors, NAD or NADP as acceptor"/>
    <property type="evidence" value="ECO:0007669"/>
    <property type="project" value="InterPro"/>
</dbReference>
<dbReference type="GO" id="GO:0006694">
    <property type="term" value="P:steroid biosynthetic process"/>
    <property type="evidence" value="ECO:0007669"/>
    <property type="project" value="InterPro"/>
</dbReference>
<name>A0AAD6FZM7_9EURO</name>
<dbReference type="SMART" id="SM00822">
    <property type="entry name" value="PKS_KR"/>
    <property type="match status" value="1"/>
</dbReference>
<dbReference type="RefSeq" id="XP_056762398.1">
    <property type="nucleotide sequence ID" value="XM_056913549.1"/>
</dbReference>